<evidence type="ECO:0000256" key="4">
    <source>
        <dbReference type="SAM" id="MobiDB-lite"/>
    </source>
</evidence>
<dbReference type="HOGENOM" id="CLU_691348_0_0_1"/>
<feature type="transmembrane region" description="Helical" evidence="5">
    <location>
        <begin position="125"/>
        <end position="152"/>
    </location>
</feature>
<feature type="transmembrane region" description="Helical" evidence="5">
    <location>
        <begin position="314"/>
        <end position="336"/>
    </location>
</feature>
<gene>
    <name evidence="7" type="ORF">NEMVEDRAFT_v1g246530</name>
</gene>
<dbReference type="eggNOG" id="KOG3114">
    <property type="taxonomic scope" value="Eukaryota"/>
</dbReference>
<dbReference type="InterPro" id="IPR011527">
    <property type="entry name" value="ABC1_TM_dom"/>
</dbReference>
<keyword evidence="3 5" id="KW-0472">Membrane</keyword>
<accession>A7SP80</accession>
<evidence type="ECO:0000256" key="3">
    <source>
        <dbReference type="ARBA" id="ARBA00023136"/>
    </source>
</evidence>
<keyword evidence="1 5" id="KW-0812">Transmembrane</keyword>
<feature type="compositionally biased region" description="Low complexity" evidence="4">
    <location>
        <begin position="39"/>
        <end position="48"/>
    </location>
</feature>
<dbReference type="PROSITE" id="PS50929">
    <property type="entry name" value="ABC_TM1F"/>
    <property type="match status" value="1"/>
</dbReference>
<dbReference type="GO" id="GO:0005794">
    <property type="term" value="C:Golgi apparatus"/>
    <property type="evidence" value="ECO:0007669"/>
    <property type="project" value="InterPro"/>
</dbReference>
<dbReference type="STRING" id="45351.A7SP80"/>
<proteinExistence type="predicted"/>
<dbReference type="EMBL" id="DS469729">
    <property type="protein sequence ID" value="EDO34481.1"/>
    <property type="molecule type" value="Genomic_DNA"/>
</dbReference>
<dbReference type="GO" id="GO:0031267">
    <property type="term" value="F:small GTPase binding"/>
    <property type="evidence" value="ECO:0007669"/>
    <property type="project" value="InterPro"/>
</dbReference>
<dbReference type="InterPro" id="IPR036640">
    <property type="entry name" value="ABC1_TM_sf"/>
</dbReference>
<dbReference type="GO" id="GO:0016192">
    <property type="term" value="P:vesicle-mediated transport"/>
    <property type="evidence" value="ECO:0007669"/>
    <property type="project" value="InterPro"/>
</dbReference>
<dbReference type="AlphaFoldDB" id="A7SP80"/>
<dbReference type="InterPro" id="IPR039765">
    <property type="entry name" value="Yip5/YIPF1/YIPF2"/>
</dbReference>
<dbReference type="GO" id="GO:0016020">
    <property type="term" value="C:membrane"/>
    <property type="evidence" value="ECO:0007669"/>
    <property type="project" value="InterPro"/>
</dbReference>
<protein>
    <recommendedName>
        <fullName evidence="6">ABC transmembrane type-1 domain-containing protein</fullName>
    </recommendedName>
</protein>
<dbReference type="Gene3D" id="1.20.1560.10">
    <property type="entry name" value="ABC transporter type 1, transmembrane domain"/>
    <property type="match status" value="1"/>
</dbReference>
<dbReference type="GO" id="GO:0005524">
    <property type="term" value="F:ATP binding"/>
    <property type="evidence" value="ECO:0007669"/>
    <property type="project" value="InterPro"/>
</dbReference>
<dbReference type="SUPFAM" id="SSF90123">
    <property type="entry name" value="ABC transporter transmembrane region"/>
    <property type="match status" value="1"/>
</dbReference>
<feature type="transmembrane region" description="Helical" evidence="5">
    <location>
        <begin position="164"/>
        <end position="182"/>
    </location>
</feature>
<evidence type="ECO:0000256" key="1">
    <source>
        <dbReference type="ARBA" id="ARBA00022692"/>
    </source>
</evidence>
<evidence type="ECO:0000256" key="2">
    <source>
        <dbReference type="ARBA" id="ARBA00022989"/>
    </source>
</evidence>
<organism evidence="7 8">
    <name type="scientific">Nematostella vectensis</name>
    <name type="common">Starlet sea anemone</name>
    <dbReference type="NCBI Taxonomy" id="45351"/>
    <lineage>
        <taxon>Eukaryota</taxon>
        <taxon>Metazoa</taxon>
        <taxon>Cnidaria</taxon>
        <taxon>Anthozoa</taxon>
        <taxon>Hexacorallia</taxon>
        <taxon>Actiniaria</taxon>
        <taxon>Edwardsiidae</taxon>
        <taxon>Nematostella</taxon>
    </lineage>
</organism>
<dbReference type="Proteomes" id="UP000001593">
    <property type="component" value="Unassembled WGS sequence"/>
</dbReference>
<dbReference type="InParanoid" id="A7SP80"/>
<feature type="domain" description="ABC transmembrane type-1" evidence="6">
    <location>
        <begin position="126"/>
        <end position="272"/>
    </location>
</feature>
<sequence>MADESEKQGLIDIPVDDDDDDVIDDLIFQDFHKETVPQSTTTTSGTIGNAVPIESSFPPPPKAADDSDDDGDKVELLGSERKAPPFWTFEYYQAFFDVDTYQAFLDVDTYQVFTRHSLMLTLIRFIAFIIVLKLLDALGGTLLAVMLCFYLEPLQHGEQMSQRYAALFISGLAMASLVKVFAHHHFDYQTCLKGIRLKIAITGIIYKKVLVSSRSDLSRVTGGYVMNLISNDVRRVEKSIMYMLIFLKIFVDIVSSVAVLSVLVGWQSLIGIYQAFLDVDTYQVGHRILGSMVPAYKRNFLISHIRPNPDLYGPFWVCATLVFTTAIAGNLASYLVHTGDHEWVYDFHKVSVGDTCGVAEMDFCIDWNGIISVEALPRALNMANRLLESESGLEGINGN</sequence>
<evidence type="ECO:0000256" key="5">
    <source>
        <dbReference type="SAM" id="Phobius"/>
    </source>
</evidence>
<evidence type="ECO:0000259" key="6">
    <source>
        <dbReference type="PROSITE" id="PS50929"/>
    </source>
</evidence>
<feature type="transmembrane region" description="Helical" evidence="5">
    <location>
        <begin position="240"/>
        <end position="266"/>
    </location>
</feature>
<dbReference type="GO" id="GO:0140359">
    <property type="term" value="F:ABC-type transporter activity"/>
    <property type="evidence" value="ECO:0007669"/>
    <property type="project" value="InterPro"/>
</dbReference>
<keyword evidence="8" id="KW-1185">Reference proteome</keyword>
<reference evidence="7 8" key="1">
    <citation type="journal article" date="2007" name="Science">
        <title>Sea anemone genome reveals ancestral eumetazoan gene repertoire and genomic organization.</title>
        <authorList>
            <person name="Putnam N.H."/>
            <person name="Srivastava M."/>
            <person name="Hellsten U."/>
            <person name="Dirks B."/>
            <person name="Chapman J."/>
            <person name="Salamov A."/>
            <person name="Terry A."/>
            <person name="Shapiro H."/>
            <person name="Lindquist E."/>
            <person name="Kapitonov V.V."/>
            <person name="Jurka J."/>
            <person name="Genikhovich G."/>
            <person name="Grigoriev I.V."/>
            <person name="Lucas S.M."/>
            <person name="Steele R.E."/>
            <person name="Finnerty J.R."/>
            <person name="Technau U."/>
            <person name="Martindale M.Q."/>
            <person name="Rokhsar D.S."/>
        </authorList>
    </citation>
    <scope>NUCLEOTIDE SEQUENCE [LARGE SCALE GENOMIC DNA]</scope>
    <source>
        <strain evidence="8">CH2 X CH6</strain>
    </source>
</reference>
<dbReference type="PANTHER" id="PTHR12822">
    <property type="entry name" value="PROTEIN YIPF"/>
    <property type="match status" value="1"/>
</dbReference>
<evidence type="ECO:0000313" key="7">
    <source>
        <dbReference type="EMBL" id="EDO34481.1"/>
    </source>
</evidence>
<evidence type="ECO:0000313" key="8">
    <source>
        <dbReference type="Proteomes" id="UP000001593"/>
    </source>
</evidence>
<dbReference type="PANTHER" id="PTHR12822:SF2">
    <property type="entry name" value="PROTEIN YIPF"/>
    <property type="match status" value="1"/>
</dbReference>
<name>A7SP80_NEMVE</name>
<feature type="region of interest" description="Disordered" evidence="4">
    <location>
        <begin position="37"/>
        <end position="75"/>
    </location>
</feature>
<keyword evidence="2 5" id="KW-1133">Transmembrane helix</keyword>